<comment type="pathway">
    <text evidence="3 15">Cofactor biosynthesis; FMN biosynthesis; FMN from riboflavin (ATP route): step 1/1.</text>
</comment>
<keyword evidence="12" id="KW-0511">Multifunctional enzyme</keyword>
<evidence type="ECO:0000256" key="13">
    <source>
        <dbReference type="ARBA" id="ARBA00047880"/>
    </source>
</evidence>
<dbReference type="NCBIfam" id="TIGR00083">
    <property type="entry name" value="ribF"/>
    <property type="match status" value="1"/>
</dbReference>
<accession>A0A3N3ZS48</accession>
<keyword evidence="8 15" id="KW-0547">Nucleotide-binding</keyword>
<comment type="catalytic activity">
    <reaction evidence="14 15">
        <text>FMN + ATP + H(+) = FAD + diphosphate</text>
        <dbReference type="Rhea" id="RHEA:17237"/>
        <dbReference type="ChEBI" id="CHEBI:15378"/>
        <dbReference type="ChEBI" id="CHEBI:30616"/>
        <dbReference type="ChEBI" id="CHEBI:33019"/>
        <dbReference type="ChEBI" id="CHEBI:57692"/>
        <dbReference type="ChEBI" id="CHEBI:58210"/>
        <dbReference type="EC" id="2.7.7.2"/>
    </reaction>
</comment>
<dbReference type="Gene3D" id="3.40.50.620">
    <property type="entry name" value="HUPs"/>
    <property type="match status" value="1"/>
</dbReference>
<evidence type="ECO:0000256" key="9">
    <source>
        <dbReference type="ARBA" id="ARBA00022777"/>
    </source>
</evidence>
<evidence type="ECO:0000256" key="2">
    <source>
        <dbReference type="ARBA" id="ARBA00004726"/>
    </source>
</evidence>
<evidence type="ECO:0000256" key="6">
    <source>
        <dbReference type="ARBA" id="ARBA00022679"/>
    </source>
</evidence>
<comment type="similarity">
    <text evidence="15">Belongs to the ribF family.</text>
</comment>
<name>A0A3N3ZS48_9MICC</name>
<reference evidence="17 18" key="1">
    <citation type="submission" date="2018-10" db="EMBL/GenBank/DDBJ databases">
        <title>Kocuria sp. M5W7-7, whole genome shotgun sequence.</title>
        <authorList>
            <person name="Tuo L."/>
        </authorList>
    </citation>
    <scope>NUCLEOTIDE SEQUENCE [LARGE SCALE GENOMIC DNA]</scope>
    <source>
        <strain evidence="17 18">M5W7-7</strain>
    </source>
</reference>
<dbReference type="InterPro" id="IPR014729">
    <property type="entry name" value="Rossmann-like_a/b/a_fold"/>
</dbReference>
<dbReference type="Pfam" id="PF06574">
    <property type="entry name" value="FAD_syn"/>
    <property type="match status" value="1"/>
</dbReference>
<sequence length="322" mass="35618">MHRFHSLTEVPEDFGPSIVTVGNFDGVHRGHQEVLRKLADKAREAGCQAVVLTFDPHPAEVHRPEKHRGKIMGTQDKLDAMEKLGLDAVLVQHYDLDFAAQSAEEFVVDYLRKGLRAQCVVVGADTRFGHGNSGDVNVLRQLGQDHGFDVVVVEDLEGVLPGEGTDRRVSSTWIRELLADGQVAQAASMLGRPHRVRGTVVHGAARGRELGFPTANLDSQADGYVPADGVYAGWLLDEHEHRWPVAVSVGSNPTFEGVARVVEAHVIDRPVERVEDFDLYGQEVVVEFVERLRGMVAYEGVEKLVEQMRRDVDQTRDILRGA</sequence>
<dbReference type="EMBL" id="RKMF01000012">
    <property type="protein sequence ID" value="ROZ62481.1"/>
    <property type="molecule type" value="Genomic_DNA"/>
</dbReference>
<gene>
    <name evidence="17" type="ORF">EDL96_09855</name>
</gene>
<dbReference type="UniPathway" id="UPA00276">
    <property type="reaction ID" value="UER00406"/>
</dbReference>
<keyword evidence="7 15" id="KW-0548">Nucleotidyltransferase</keyword>
<feature type="domain" description="Riboflavin kinase" evidence="16">
    <location>
        <begin position="189"/>
        <end position="320"/>
    </location>
</feature>
<evidence type="ECO:0000256" key="4">
    <source>
        <dbReference type="ARBA" id="ARBA00022630"/>
    </source>
</evidence>
<dbReference type="NCBIfam" id="NF004160">
    <property type="entry name" value="PRK05627.1-3"/>
    <property type="match status" value="1"/>
</dbReference>
<evidence type="ECO:0000256" key="5">
    <source>
        <dbReference type="ARBA" id="ARBA00022643"/>
    </source>
</evidence>
<comment type="function">
    <text evidence="1">Catalyzes the phosphorylation of riboflavin to FMN followed by the adenylation of FMN to FAD.</text>
</comment>
<dbReference type="SMART" id="SM00904">
    <property type="entry name" value="Flavokinase"/>
    <property type="match status" value="1"/>
</dbReference>
<dbReference type="Pfam" id="PF01687">
    <property type="entry name" value="Flavokinase"/>
    <property type="match status" value="1"/>
</dbReference>
<organism evidence="17 18">
    <name type="scientific">Kocuria soli</name>
    <dbReference type="NCBI Taxonomy" id="2485125"/>
    <lineage>
        <taxon>Bacteria</taxon>
        <taxon>Bacillati</taxon>
        <taxon>Actinomycetota</taxon>
        <taxon>Actinomycetes</taxon>
        <taxon>Micrococcales</taxon>
        <taxon>Micrococcaceae</taxon>
        <taxon>Kocuria</taxon>
    </lineage>
</organism>
<dbReference type="PIRSF" id="PIRSF004491">
    <property type="entry name" value="FAD_Synth"/>
    <property type="match status" value="1"/>
</dbReference>
<dbReference type="InterPro" id="IPR015864">
    <property type="entry name" value="FAD_synthase"/>
</dbReference>
<dbReference type="Gene3D" id="2.40.30.30">
    <property type="entry name" value="Riboflavin kinase-like"/>
    <property type="match status" value="1"/>
</dbReference>
<dbReference type="InterPro" id="IPR023465">
    <property type="entry name" value="Riboflavin_kinase_dom_sf"/>
</dbReference>
<evidence type="ECO:0000256" key="11">
    <source>
        <dbReference type="ARBA" id="ARBA00022840"/>
    </source>
</evidence>
<dbReference type="Proteomes" id="UP000270616">
    <property type="component" value="Unassembled WGS sequence"/>
</dbReference>
<dbReference type="GO" id="GO:0009398">
    <property type="term" value="P:FMN biosynthetic process"/>
    <property type="evidence" value="ECO:0007669"/>
    <property type="project" value="UniProtKB-UniRule"/>
</dbReference>
<evidence type="ECO:0000256" key="3">
    <source>
        <dbReference type="ARBA" id="ARBA00005201"/>
    </source>
</evidence>
<dbReference type="FunFam" id="2.40.30.30:FF:000003">
    <property type="entry name" value="Riboflavin biosynthesis protein"/>
    <property type="match status" value="1"/>
</dbReference>
<dbReference type="GO" id="GO:0003919">
    <property type="term" value="F:FMN adenylyltransferase activity"/>
    <property type="evidence" value="ECO:0007669"/>
    <property type="project" value="UniProtKB-UniRule"/>
</dbReference>
<evidence type="ECO:0000256" key="1">
    <source>
        <dbReference type="ARBA" id="ARBA00002121"/>
    </source>
</evidence>
<dbReference type="OrthoDB" id="9803667at2"/>
<dbReference type="GO" id="GO:0008531">
    <property type="term" value="F:riboflavin kinase activity"/>
    <property type="evidence" value="ECO:0007669"/>
    <property type="project" value="UniProtKB-UniRule"/>
</dbReference>
<keyword evidence="11 15" id="KW-0067">ATP-binding</keyword>
<dbReference type="PANTHER" id="PTHR22749:SF6">
    <property type="entry name" value="RIBOFLAVIN KINASE"/>
    <property type="match status" value="1"/>
</dbReference>
<dbReference type="CDD" id="cd02064">
    <property type="entry name" value="FAD_synthetase_N"/>
    <property type="match status" value="1"/>
</dbReference>
<dbReference type="SUPFAM" id="SSF82114">
    <property type="entry name" value="Riboflavin kinase-like"/>
    <property type="match status" value="1"/>
</dbReference>
<dbReference type="InterPro" id="IPR002606">
    <property type="entry name" value="Riboflavin_kinase_bac"/>
</dbReference>
<dbReference type="EC" id="2.7.1.26" evidence="15"/>
<protein>
    <recommendedName>
        <fullName evidence="15">Riboflavin biosynthesis protein</fullName>
    </recommendedName>
    <domain>
        <recommendedName>
            <fullName evidence="15">Riboflavin kinase</fullName>
            <ecNumber evidence="15">2.7.1.26</ecNumber>
        </recommendedName>
        <alternativeName>
            <fullName evidence="15">Flavokinase</fullName>
        </alternativeName>
    </domain>
    <domain>
        <recommendedName>
            <fullName evidence="15">FMN adenylyltransferase</fullName>
            <ecNumber evidence="15">2.7.7.2</ecNumber>
        </recommendedName>
        <alternativeName>
            <fullName evidence="15">FAD pyrophosphorylase</fullName>
        </alternativeName>
        <alternativeName>
            <fullName evidence="15">FAD synthase</fullName>
        </alternativeName>
    </domain>
</protein>
<dbReference type="InterPro" id="IPR015865">
    <property type="entry name" value="Riboflavin_kinase_bac/euk"/>
</dbReference>
<keyword evidence="9 15" id="KW-0418">Kinase</keyword>
<evidence type="ECO:0000313" key="17">
    <source>
        <dbReference type="EMBL" id="ROZ62481.1"/>
    </source>
</evidence>
<evidence type="ECO:0000259" key="16">
    <source>
        <dbReference type="SMART" id="SM00904"/>
    </source>
</evidence>
<evidence type="ECO:0000256" key="12">
    <source>
        <dbReference type="ARBA" id="ARBA00023268"/>
    </source>
</evidence>
<comment type="pathway">
    <text evidence="2 15">Cofactor biosynthesis; FAD biosynthesis; FAD from FMN: step 1/1.</text>
</comment>
<dbReference type="SUPFAM" id="SSF52374">
    <property type="entry name" value="Nucleotidylyl transferase"/>
    <property type="match status" value="1"/>
</dbReference>
<dbReference type="EC" id="2.7.7.2" evidence="15"/>
<evidence type="ECO:0000256" key="14">
    <source>
        <dbReference type="ARBA" id="ARBA00049494"/>
    </source>
</evidence>
<dbReference type="GO" id="GO:0005524">
    <property type="term" value="F:ATP binding"/>
    <property type="evidence" value="ECO:0007669"/>
    <property type="project" value="UniProtKB-UniRule"/>
</dbReference>
<proteinExistence type="inferred from homology"/>
<keyword evidence="10 15" id="KW-0274">FAD</keyword>
<comment type="catalytic activity">
    <reaction evidence="13 15">
        <text>riboflavin + ATP = FMN + ADP + H(+)</text>
        <dbReference type="Rhea" id="RHEA:14357"/>
        <dbReference type="ChEBI" id="CHEBI:15378"/>
        <dbReference type="ChEBI" id="CHEBI:30616"/>
        <dbReference type="ChEBI" id="CHEBI:57986"/>
        <dbReference type="ChEBI" id="CHEBI:58210"/>
        <dbReference type="ChEBI" id="CHEBI:456216"/>
        <dbReference type="EC" id="2.7.1.26"/>
    </reaction>
</comment>
<evidence type="ECO:0000256" key="8">
    <source>
        <dbReference type="ARBA" id="ARBA00022741"/>
    </source>
</evidence>
<dbReference type="GO" id="GO:0009231">
    <property type="term" value="P:riboflavin biosynthetic process"/>
    <property type="evidence" value="ECO:0007669"/>
    <property type="project" value="InterPro"/>
</dbReference>
<dbReference type="AlphaFoldDB" id="A0A3N3ZS48"/>
<dbReference type="UniPathway" id="UPA00277">
    <property type="reaction ID" value="UER00407"/>
</dbReference>
<keyword evidence="4 15" id="KW-0285">Flavoprotein</keyword>
<keyword evidence="5 15" id="KW-0288">FMN</keyword>
<dbReference type="InterPro" id="IPR023468">
    <property type="entry name" value="Riboflavin_kinase"/>
</dbReference>
<evidence type="ECO:0000313" key="18">
    <source>
        <dbReference type="Proteomes" id="UP000270616"/>
    </source>
</evidence>
<dbReference type="RefSeq" id="WP_123825665.1">
    <property type="nucleotide sequence ID" value="NZ_RKMF01000012.1"/>
</dbReference>
<dbReference type="GO" id="GO:0006747">
    <property type="term" value="P:FAD biosynthetic process"/>
    <property type="evidence" value="ECO:0007669"/>
    <property type="project" value="UniProtKB-UniRule"/>
</dbReference>
<keyword evidence="6 15" id="KW-0808">Transferase</keyword>
<keyword evidence="18" id="KW-1185">Reference proteome</keyword>
<evidence type="ECO:0000256" key="10">
    <source>
        <dbReference type="ARBA" id="ARBA00022827"/>
    </source>
</evidence>
<evidence type="ECO:0000256" key="15">
    <source>
        <dbReference type="PIRNR" id="PIRNR004491"/>
    </source>
</evidence>
<dbReference type="PANTHER" id="PTHR22749">
    <property type="entry name" value="RIBOFLAVIN KINASE/FMN ADENYLYLTRANSFERASE"/>
    <property type="match status" value="1"/>
</dbReference>
<evidence type="ECO:0000256" key="7">
    <source>
        <dbReference type="ARBA" id="ARBA00022695"/>
    </source>
</evidence>
<comment type="caution">
    <text evidence="17">The sequence shown here is derived from an EMBL/GenBank/DDBJ whole genome shotgun (WGS) entry which is preliminary data.</text>
</comment>
<dbReference type="FunFam" id="3.40.50.620:FF:000021">
    <property type="entry name" value="Riboflavin biosynthesis protein"/>
    <property type="match status" value="1"/>
</dbReference>